<sequence>MGWNNSLFYNLNYINDRKDKDFRDVFKDASIQIIKDDKVENIFTLRYEASIENPYFVDQKNKRFLMYFDGSILKNNVREYRHQDVNFWHSFDSERYEIYLETDQKIDTHKKYTIQECDIENEFFTHKTQKEITKHSGKVLVEYNPVTNIEIPLDKIEMLKEAYYKVADRNFGIGIGIIEPGFLNTLKGMFKK</sequence>
<reference evidence="1 4" key="1">
    <citation type="submission" date="2021-11" db="EMBL/GenBank/DDBJ databases">
        <title>Draft genome sequence of Capnocytophaga sp. strain KC07075 isolated from cat oral cavity.</title>
        <authorList>
            <person name="Suzuki M."/>
            <person name="Imaoka K."/>
            <person name="Kimura M."/>
            <person name="Morikawa S."/>
            <person name="Maeda K."/>
        </authorList>
    </citation>
    <scope>NUCLEOTIDE SEQUENCE</scope>
    <source>
        <strain evidence="1">KC07075</strain>
        <strain evidence="2 4">KC07079</strain>
    </source>
</reference>
<gene>
    <name evidence="1" type="ORF">RCZ15_05690</name>
    <name evidence="2" type="ORF">RCZ16_12400</name>
</gene>
<evidence type="ECO:0000313" key="2">
    <source>
        <dbReference type="EMBL" id="GJM52923.1"/>
    </source>
</evidence>
<organism evidence="1 3">
    <name type="scientific">Capnocytophaga catalasegens</name>
    <dbReference type="NCBI Taxonomy" id="1004260"/>
    <lineage>
        <taxon>Bacteria</taxon>
        <taxon>Pseudomonadati</taxon>
        <taxon>Bacteroidota</taxon>
        <taxon>Flavobacteriia</taxon>
        <taxon>Flavobacteriales</taxon>
        <taxon>Flavobacteriaceae</taxon>
        <taxon>Capnocytophaga</taxon>
    </lineage>
</organism>
<dbReference type="EMBL" id="BQKB01000022">
    <property type="protein sequence ID" value="GJM52923.1"/>
    <property type="molecule type" value="Genomic_DNA"/>
</dbReference>
<dbReference type="Proteomes" id="UP001208692">
    <property type="component" value="Unassembled WGS sequence"/>
</dbReference>
<protein>
    <submittedName>
        <fullName evidence="1">Uncharacterized protein</fullName>
    </submittedName>
</protein>
<evidence type="ECO:0000313" key="3">
    <source>
        <dbReference type="Proteomes" id="UP001207736"/>
    </source>
</evidence>
<dbReference type="Proteomes" id="UP001207736">
    <property type="component" value="Unassembled WGS sequence"/>
</dbReference>
<dbReference type="RefSeq" id="WP_264845208.1">
    <property type="nucleotide sequence ID" value="NZ_BPMA01000006.1"/>
</dbReference>
<dbReference type="EMBL" id="BQKA01000011">
    <property type="protein sequence ID" value="GJM49594.1"/>
    <property type="molecule type" value="Genomic_DNA"/>
</dbReference>
<evidence type="ECO:0000313" key="4">
    <source>
        <dbReference type="Proteomes" id="UP001208692"/>
    </source>
</evidence>
<evidence type="ECO:0000313" key="1">
    <source>
        <dbReference type="EMBL" id="GJM49594.1"/>
    </source>
</evidence>
<name>A0AAV5ASP0_9FLAO</name>
<keyword evidence="4" id="KW-1185">Reference proteome</keyword>
<dbReference type="AlphaFoldDB" id="A0AAV5ASP0"/>
<proteinExistence type="predicted"/>
<comment type="caution">
    <text evidence="1">The sequence shown here is derived from an EMBL/GenBank/DDBJ whole genome shotgun (WGS) entry which is preliminary data.</text>
</comment>
<accession>A0AAV5ASP0</accession>